<gene>
    <name evidence="1" type="ORF">AVL59_22700</name>
    <name evidence="2" type="ORF">J2Z21_008878</name>
</gene>
<dbReference type="KEGG" id="sgs:AVL59_22700"/>
<reference evidence="1 3" key="1">
    <citation type="submission" date="2016-06" db="EMBL/GenBank/DDBJ databases">
        <title>Complete genome sequence of Streptomyces griseochromogenes ATCC 14511, the Blasticidin S producer.</title>
        <authorList>
            <person name="Wu L."/>
        </authorList>
    </citation>
    <scope>NUCLEOTIDE SEQUENCE [LARGE SCALE GENOMIC DNA]</scope>
    <source>
        <strain evidence="1 3">ATCC 14511</strain>
    </source>
</reference>
<dbReference type="RefSeq" id="WP_067307421.1">
    <property type="nucleotide sequence ID" value="NZ_CP016279.1"/>
</dbReference>
<reference evidence="2 4" key="2">
    <citation type="submission" date="2021-03" db="EMBL/GenBank/DDBJ databases">
        <title>Genomic Encyclopedia of Type Strains, Phase IV (KMG-IV): sequencing the most valuable type-strain genomes for metagenomic binning, comparative biology and taxonomic classification.</title>
        <authorList>
            <person name="Goeker M."/>
        </authorList>
    </citation>
    <scope>NUCLEOTIDE SEQUENCE [LARGE SCALE GENOMIC DNA]</scope>
    <source>
        <strain evidence="2 4">DSM 40499</strain>
    </source>
</reference>
<dbReference type="Proteomes" id="UP000092659">
    <property type="component" value="Chromosome"/>
</dbReference>
<accession>A0A1B1AZN7</accession>
<evidence type="ECO:0008006" key="5">
    <source>
        <dbReference type="Google" id="ProtNLM"/>
    </source>
</evidence>
<dbReference type="AlphaFoldDB" id="A0A1B1AZN7"/>
<sequence>MDIQVQYRSAAGRTCRDEPAGLRGVPVEEREPLSEPRAYKGRRSILTKWVSASGQVVWCTSTVQLDAAMLLDFDPDIVCFQSRVVQLHWELDGRRGTVEPAFVARTRDERRLVFAHPPRDGAGVEERVLRQSADRAGWEIRPLQAPQGVLQSSLESAAHFRGPEFAADDRARQMLLDVFATPRPLQAGAAASGLGLKALGYAWHLVWMGELTWDWTEPLLPTSPVWTSQAASAGEA</sequence>
<dbReference type="Proteomes" id="UP001519309">
    <property type="component" value="Unassembled WGS sequence"/>
</dbReference>
<dbReference type="EMBL" id="CP016279">
    <property type="protein sequence ID" value="ANP52010.1"/>
    <property type="molecule type" value="Genomic_DNA"/>
</dbReference>
<keyword evidence="4" id="KW-1185">Reference proteome</keyword>
<evidence type="ECO:0000313" key="2">
    <source>
        <dbReference type="EMBL" id="MBP2055862.1"/>
    </source>
</evidence>
<protein>
    <recommendedName>
        <fullName evidence="5">TnsA endonuclease N-terminal domain-containing protein</fullName>
    </recommendedName>
</protein>
<evidence type="ECO:0000313" key="1">
    <source>
        <dbReference type="EMBL" id="ANP52010.1"/>
    </source>
</evidence>
<dbReference type="STRING" id="68214.AVL59_22700"/>
<name>A0A1B1AZN7_9ACTN</name>
<evidence type="ECO:0000313" key="4">
    <source>
        <dbReference type="Proteomes" id="UP001519309"/>
    </source>
</evidence>
<dbReference type="EMBL" id="JAGGLP010000035">
    <property type="protein sequence ID" value="MBP2055862.1"/>
    <property type="molecule type" value="Genomic_DNA"/>
</dbReference>
<proteinExistence type="predicted"/>
<dbReference type="OrthoDB" id="3403133at2"/>
<organism evidence="1 3">
    <name type="scientific">Streptomyces griseochromogenes</name>
    <dbReference type="NCBI Taxonomy" id="68214"/>
    <lineage>
        <taxon>Bacteria</taxon>
        <taxon>Bacillati</taxon>
        <taxon>Actinomycetota</taxon>
        <taxon>Actinomycetes</taxon>
        <taxon>Kitasatosporales</taxon>
        <taxon>Streptomycetaceae</taxon>
        <taxon>Streptomyces</taxon>
    </lineage>
</organism>
<evidence type="ECO:0000313" key="3">
    <source>
        <dbReference type="Proteomes" id="UP000092659"/>
    </source>
</evidence>